<proteinExistence type="predicted"/>
<gene>
    <name evidence="1" type="ORF">UFOVP503_52</name>
    <name evidence="2" type="ORF">UFOVP763_46</name>
</gene>
<reference evidence="1" key="1">
    <citation type="submission" date="2020-04" db="EMBL/GenBank/DDBJ databases">
        <authorList>
            <person name="Chiriac C."/>
            <person name="Salcher M."/>
            <person name="Ghai R."/>
            <person name="Kavagutti S V."/>
        </authorList>
    </citation>
    <scope>NUCLEOTIDE SEQUENCE</scope>
</reference>
<protein>
    <submittedName>
        <fullName evidence="1">Uncharacterized protein</fullName>
    </submittedName>
</protein>
<dbReference type="EMBL" id="LR796471">
    <property type="protein sequence ID" value="CAB4146669.1"/>
    <property type="molecule type" value="Genomic_DNA"/>
</dbReference>
<accession>A0A6J5MSU6</accession>
<sequence length="365" mass="37545">MAFNLSAFAGAGAQFFNDSGVPLSGGLLYSYAAGTTTPATTWTTNSGTVANTNPIVLDSAGRTPNEIWVTGGVNYKFILKTSAGVTVGTYDDIPSFNDISNFNNLITVTGTNSLIGTSVPPYTAYTAGMTLSFVPVAANTGAVTLDLDGLGAKNVTFDASTVLTADALAVGKIATLEYDGTRFQLINSVNTGQIVNGAVTAAKLATDSVTTIKITDLNVTTGKLADNAVTTIKITDANVTPAKLSTGAPSWDAAGVFTMNSGYGSNAAAYGCRAWVNFNGTGVVAIRASGNVTSISDNGTGDYTLNFTTAITDANYAASLYTDGNAGSGQMQRVSQATTAFRVYTGDRTFSTLVDGVNNFVTIFR</sequence>
<name>A0A6J5MSU6_9CAUD</name>
<evidence type="ECO:0000313" key="2">
    <source>
        <dbReference type="EMBL" id="CAB4161381.1"/>
    </source>
</evidence>
<organism evidence="1">
    <name type="scientific">uncultured Caudovirales phage</name>
    <dbReference type="NCBI Taxonomy" id="2100421"/>
    <lineage>
        <taxon>Viruses</taxon>
        <taxon>Duplodnaviria</taxon>
        <taxon>Heunggongvirae</taxon>
        <taxon>Uroviricota</taxon>
        <taxon>Caudoviricetes</taxon>
        <taxon>Peduoviridae</taxon>
        <taxon>Maltschvirus</taxon>
        <taxon>Maltschvirus maltsch</taxon>
    </lineage>
</organism>
<evidence type="ECO:0000313" key="1">
    <source>
        <dbReference type="EMBL" id="CAB4146669.1"/>
    </source>
</evidence>
<dbReference type="EMBL" id="LR796707">
    <property type="protein sequence ID" value="CAB4161381.1"/>
    <property type="molecule type" value="Genomic_DNA"/>
</dbReference>